<reference evidence="2" key="1">
    <citation type="journal article" date="2020" name="Nat. Commun.">
        <title>Large-scale genome sequencing of mycorrhizal fungi provides insights into the early evolution of symbiotic traits.</title>
        <authorList>
            <person name="Miyauchi S."/>
            <person name="Kiss E."/>
            <person name="Kuo A."/>
            <person name="Drula E."/>
            <person name="Kohler A."/>
            <person name="Sanchez-Garcia M."/>
            <person name="Morin E."/>
            <person name="Andreopoulos B."/>
            <person name="Barry K.W."/>
            <person name="Bonito G."/>
            <person name="Buee M."/>
            <person name="Carver A."/>
            <person name="Chen C."/>
            <person name="Cichocki N."/>
            <person name="Clum A."/>
            <person name="Culley D."/>
            <person name="Crous P.W."/>
            <person name="Fauchery L."/>
            <person name="Girlanda M."/>
            <person name="Hayes R.D."/>
            <person name="Keri Z."/>
            <person name="LaButti K."/>
            <person name="Lipzen A."/>
            <person name="Lombard V."/>
            <person name="Magnuson J."/>
            <person name="Maillard F."/>
            <person name="Murat C."/>
            <person name="Nolan M."/>
            <person name="Ohm R.A."/>
            <person name="Pangilinan J."/>
            <person name="Pereira M.F."/>
            <person name="Perotto S."/>
            <person name="Peter M."/>
            <person name="Pfister S."/>
            <person name="Riley R."/>
            <person name="Sitrit Y."/>
            <person name="Stielow J.B."/>
            <person name="Szollosi G."/>
            <person name="Zifcakova L."/>
            <person name="Stursova M."/>
            <person name="Spatafora J.W."/>
            <person name="Tedersoo L."/>
            <person name="Vaario L.M."/>
            <person name="Yamada A."/>
            <person name="Yan M."/>
            <person name="Wang P."/>
            <person name="Xu J."/>
            <person name="Bruns T."/>
            <person name="Baldrian P."/>
            <person name="Vilgalys R."/>
            <person name="Dunand C."/>
            <person name="Henrissat B."/>
            <person name="Grigoriev I.V."/>
            <person name="Hibbett D."/>
            <person name="Nagy L.G."/>
            <person name="Martin F.M."/>
        </authorList>
    </citation>
    <scope>NUCLEOTIDE SEQUENCE</scope>
    <source>
        <strain evidence="2">UP504</strain>
    </source>
</reference>
<accession>A0A9P6AVL4</accession>
<feature type="signal peptide" evidence="1">
    <location>
        <begin position="1"/>
        <end position="18"/>
    </location>
</feature>
<comment type="caution">
    <text evidence="2">The sequence shown here is derived from an EMBL/GenBank/DDBJ whole genome shotgun (WGS) entry which is preliminary data.</text>
</comment>
<dbReference type="AlphaFoldDB" id="A0A9P6AVL4"/>
<evidence type="ECO:0008006" key="4">
    <source>
        <dbReference type="Google" id="ProtNLM"/>
    </source>
</evidence>
<name>A0A9P6AVL4_9AGAM</name>
<dbReference type="EMBL" id="MU128982">
    <property type="protein sequence ID" value="KAF9512793.1"/>
    <property type="molecule type" value="Genomic_DNA"/>
</dbReference>
<proteinExistence type="predicted"/>
<evidence type="ECO:0000256" key="1">
    <source>
        <dbReference type="SAM" id="SignalP"/>
    </source>
</evidence>
<evidence type="ECO:0000313" key="2">
    <source>
        <dbReference type="EMBL" id="KAF9512793.1"/>
    </source>
</evidence>
<dbReference type="Proteomes" id="UP000886523">
    <property type="component" value="Unassembled WGS sequence"/>
</dbReference>
<protein>
    <recommendedName>
        <fullName evidence="4">Secreted protein</fullName>
    </recommendedName>
</protein>
<organism evidence="2 3">
    <name type="scientific">Hydnum rufescens UP504</name>
    <dbReference type="NCBI Taxonomy" id="1448309"/>
    <lineage>
        <taxon>Eukaryota</taxon>
        <taxon>Fungi</taxon>
        <taxon>Dikarya</taxon>
        <taxon>Basidiomycota</taxon>
        <taxon>Agaricomycotina</taxon>
        <taxon>Agaricomycetes</taxon>
        <taxon>Cantharellales</taxon>
        <taxon>Hydnaceae</taxon>
        <taxon>Hydnum</taxon>
    </lineage>
</organism>
<gene>
    <name evidence="2" type="ORF">BS47DRAFT_1035845</name>
</gene>
<sequence length="113" mass="12487">MSLLISIHLMSLTHSCHCSTLLSTTPLIITLLLQPPTPYSSFCLLSVLQVARHSHTGRPHLFLQHLCLLASSPVFHFYTISRLSCSGLFTSPPFPHLFFLCPQPCHASCAMPS</sequence>
<keyword evidence="3" id="KW-1185">Reference proteome</keyword>
<evidence type="ECO:0000313" key="3">
    <source>
        <dbReference type="Proteomes" id="UP000886523"/>
    </source>
</evidence>
<keyword evidence="1" id="KW-0732">Signal</keyword>
<feature type="chain" id="PRO_5040320386" description="Secreted protein" evidence="1">
    <location>
        <begin position="19"/>
        <end position="113"/>
    </location>
</feature>